<dbReference type="InterPro" id="IPR045455">
    <property type="entry name" value="NrS-1_pol-like_helicase"/>
</dbReference>
<evidence type="ECO:0000313" key="5">
    <source>
        <dbReference type="Proteomes" id="UP000297646"/>
    </source>
</evidence>
<dbReference type="Proteomes" id="UP000297646">
    <property type="component" value="Unassembled WGS sequence"/>
</dbReference>
<dbReference type="EMBL" id="PVSN01000017">
    <property type="protein sequence ID" value="TGE74890.1"/>
    <property type="molecule type" value="Genomic_DNA"/>
</dbReference>
<gene>
    <name evidence="4" type="ORF">C6P11_02570</name>
</gene>
<reference evidence="4 5" key="1">
    <citation type="submission" date="2018-03" db="EMBL/GenBank/DDBJ databases">
        <title>Genome sequencing of Weissella confusa isolates.</title>
        <authorList>
            <person name="Kajala I."/>
            <person name="Baruah R."/>
            <person name="Bergsveinson J."/>
            <person name="Juvonen R."/>
            <person name="Ziola B."/>
        </authorList>
    </citation>
    <scope>NUCLEOTIDE SEQUENCE [LARGE SCALE GENOMIC DNA]</scope>
    <source>
        <strain evidence="4 5">VTT E-062653</strain>
    </source>
</reference>
<keyword evidence="1" id="KW-0547">Nucleotide-binding</keyword>
<proteinExistence type="predicted"/>
<evidence type="ECO:0000259" key="3">
    <source>
        <dbReference type="PROSITE" id="PS51206"/>
    </source>
</evidence>
<dbReference type="SUPFAM" id="SSF52540">
    <property type="entry name" value="P-loop containing nucleoside triphosphate hydrolases"/>
    <property type="match status" value="1"/>
</dbReference>
<keyword evidence="2" id="KW-0067">ATP-binding</keyword>
<dbReference type="Pfam" id="PF19263">
    <property type="entry name" value="DUF5906"/>
    <property type="match status" value="1"/>
</dbReference>
<feature type="domain" description="SF3 helicase" evidence="3">
    <location>
        <begin position="199"/>
        <end position="362"/>
    </location>
</feature>
<evidence type="ECO:0000256" key="2">
    <source>
        <dbReference type="ARBA" id="ARBA00022840"/>
    </source>
</evidence>
<dbReference type="RefSeq" id="WP_135518326.1">
    <property type="nucleotide sequence ID" value="NZ_PVSN01000017.1"/>
</dbReference>
<organism evidence="4 5">
    <name type="scientific">Weissella confusa</name>
    <name type="common">Lactobacillus confusus</name>
    <dbReference type="NCBI Taxonomy" id="1583"/>
    <lineage>
        <taxon>Bacteria</taxon>
        <taxon>Bacillati</taxon>
        <taxon>Bacillota</taxon>
        <taxon>Bacilli</taxon>
        <taxon>Lactobacillales</taxon>
        <taxon>Lactobacillaceae</taxon>
        <taxon>Weissella</taxon>
    </lineage>
</organism>
<protein>
    <recommendedName>
        <fullName evidence="3">SF3 helicase domain-containing protein</fullName>
    </recommendedName>
</protein>
<dbReference type="PROSITE" id="PS51206">
    <property type="entry name" value="SF3_HELICASE_1"/>
    <property type="match status" value="1"/>
</dbReference>
<dbReference type="GO" id="GO:0005524">
    <property type="term" value="F:ATP binding"/>
    <property type="evidence" value="ECO:0007669"/>
    <property type="project" value="UniProtKB-KW"/>
</dbReference>
<dbReference type="InterPro" id="IPR027417">
    <property type="entry name" value="P-loop_NTPase"/>
</dbReference>
<dbReference type="InterPro" id="IPR014015">
    <property type="entry name" value="Helicase_SF3_DNA-vir"/>
</dbReference>
<dbReference type="AlphaFoldDB" id="A0A4Z0S1D2"/>
<evidence type="ECO:0000256" key="1">
    <source>
        <dbReference type="ARBA" id="ARBA00022741"/>
    </source>
</evidence>
<dbReference type="OrthoDB" id="9763644at2"/>
<dbReference type="Gene3D" id="3.40.50.300">
    <property type="entry name" value="P-loop containing nucleotide triphosphate hydrolases"/>
    <property type="match status" value="1"/>
</dbReference>
<sequence length="472" mass="54030">MESELALRSVRAFEQIQIPHTLDDVYGGRGTTDFVDSLDWLSSTVKNRTADGEHGDIKYTINSVTAFSKWLVSFDDYAVKNDWGYHWNGNYWERMAVKQVYNMIDVAIMTIADLLHLAMNKKRELQRDIKPYLIERSRDFDDTVKPKYIAFKGWTLNVTTNGFFPPEKSMNIIGGFDFAPDPDKIPDTWIAYSQYIFGDNARFFWAWMGYAFQNDMNWKQGALFLLDPIGGTGKTYFVTKLTQALFGSQRVGAFKLKNIQGDKARFETARFVDKSLMVDDDASRARIKEDDTFKSVTGGGLSPVERKGIDGSEYKITAKMIINVNEMPIFNNAGAIKRRLHIIKTVAPFVDADEEARRDELFPEEKLQDEIPSLATYAIEMYQKAKKEDWQIIGNIVDDIVATDPFAEWFGNLQQGTYKASELYDKFVEYYVSLDISKDNDPMSTTAFDRKMANYANKKRLKEGAVYEVKGG</sequence>
<name>A0A4Z0S1D2_WEICO</name>
<accession>A0A4Z0S1D2</accession>
<comment type="caution">
    <text evidence="4">The sequence shown here is derived from an EMBL/GenBank/DDBJ whole genome shotgun (WGS) entry which is preliminary data.</text>
</comment>
<evidence type="ECO:0000313" key="4">
    <source>
        <dbReference type="EMBL" id="TGE74890.1"/>
    </source>
</evidence>